<reference evidence="2 3" key="1">
    <citation type="submission" date="2020-03" db="EMBL/GenBank/DDBJ databases">
        <title>Draft genome of Streptomyces sp. ventii, isolated from the Axial Seamount in the Pacific Ocean, and resequencing of the two type strains Streptomyces lonarensis strain NCL 716 and Streptomyces bohaiensis strain 11A07.</title>
        <authorList>
            <person name="Loughran R.M."/>
            <person name="Pfannmuller K.M."/>
            <person name="Wasson B.J."/>
            <person name="Deadmond M.C."/>
            <person name="Paddock B.E."/>
            <person name="Koyack M.J."/>
            <person name="Gallegos D.A."/>
            <person name="Mitchell E.A."/>
            <person name="Ushijima B."/>
            <person name="Saw J.H."/>
            <person name="Mcphail K.L."/>
            <person name="Videau P."/>
        </authorList>
    </citation>
    <scope>NUCLEOTIDE SEQUENCE [LARGE SCALE GENOMIC DNA]</scope>
    <source>
        <strain evidence="2 3">NCL716</strain>
    </source>
</reference>
<dbReference type="AlphaFoldDB" id="A0A7X6D3T1"/>
<dbReference type="InterPro" id="IPR012347">
    <property type="entry name" value="Ferritin-like"/>
</dbReference>
<sequence length="156" mass="16077">MTGLWPAAGTGTDVGLLAAQAALAAEHATVYGYGVVGAWAGPEVRPQVRGLMEAHRGQRDELRQAVRELGGAPVAASAGYSLPFPVGDVASARDLAAELEVRLAGAYADLVRASDGAARLAAARALRRSALRSAWWRGSGQALPGLAEHSINGARR</sequence>
<feature type="domain" description="DUF4439" evidence="1">
    <location>
        <begin position="18"/>
        <end position="148"/>
    </location>
</feature>
<evidence type="ECO:0000313" key="3">
    <source>
        <dbReference type="Proteomes" id="UP000578686"/>
    </source>
</evidence>
<dbReference type="SUPFAM" id="SSF47240">
    <property type="entry name" value="Ferritin-like"/>
    <property type="match status" value="1"/>
</dbReference>
<organism evidence="2 3">
    <name type="scientific">Streptomyces lonarensis</name>
    <dbReference type="NCBI Taxonomy" id="700599"/>
    <lineage>
        <taxon>Bacteria</taxon>
        <taxon>Bacillati</taxon>
        <taxon>Actinomycetota</taxon>
        <taxon>Actinomycetes</taxon>
        <taxon>Kitasatosporales</taxon>
        <taxon>Streptomycetaceae</taxon>
        <taxon>Streptomyces</taxon>
    </lineage>
</organism>
<dbReference type="CDD" id="cd00657">
    <property type="entry name" value="Ferritin_like"/>
    <property type="match status" value="1"/>
</dbReference>
<dbReference type="RefSeq" id="WP_167972880.1">
    <property type="nucleotide sequence ID" value="NZ_BHZG01000425.1"/>
</dbReference>
<accession>A0A7X6D3T1</accession>
<proteinExistence type="predicted"/>
<dbReference type="Pfam" id="PF14530">
    <property type="entry name" value="DUF4439"/>
    <property type="match status" value="1"/>
</dbReference>
<evidence type="ECO:0000313" key="2">
    <source>
        <dbReference type="EMBL" id="NJQ07668.1"/>
    </source>
</evidence>
<comment type="caution">
    <text evidence="2">The sequence shown here is derived from an EMBL/GenBank/DDBJ whole genome shotgun (WGS) entry which is preliminary data.</text>
</comment>
<keyword evidence="3" id="KW-1185">Reference proteome</keyword>
<dbReference type="Gene3D" id="1.20.1260.10">
    <property type="match status" value="1"/>
</dbReference>
<dbReference type="EMBL" id="JAAVJD010000184">
    <property type="protein sequence ID" value="NJQ07668.1"/>
    <property type="molecule type" value="Genomic_DNA"/>
</dbReference>
<dbReference type="InterPro" id="IPR009078">
    <property type="entry name" value="Ferritin-like_SF"/>
</dbReference>
<evidence type="ECO:0000259" key="1">
    <source>
        <dbReference type="Pfam" id="PF14530"/>
    </source>
</evidence>
<dbReference type="InterPro" id="IPR029447">
    <property type="entry name" value="DUF4439"/>
</dbReference>
<dbReference type="Proteomes" id="UP000578686">
    <property type="component" value="Unassembled WGS sequence"/>
</dbReference>
<name>A0A7X6D3T1_9ACTN</name>
<protein>
    <submittedName>
        <fullName evidence="2">Ferritin-like domain-containing protein</fullName>
    </submittedName>
</protein>
<gene>
    <name evidence="2" type="ORF">HCN56_19295</name>
</gene>